<sequence length="334" mass="38504">MYRNNDFIYEAVSNLEKLINIPIDIESSRGRYDAILSIGDIQFIVEAKASMRTSNQGLVLSQLEELKKSSNRPIVLISDYISKNAANELKNRAFNYIDVAGNTFIKNNDLIIYIEGQKRRVRHKTNQSRAFQEAGIKIIFHLLSNPINLQHSYREIAYCVDVSIGSVSNVMSELEELNYLLRTKEKRVLKNKKDLLERWLVEYSTVLRPRILRNKMKFIDNESSKNWKNIDLTQFNGEILWGGEPGGAILSKNLRPENYTIYSNNELPEIAKSLKLVPDKNGNVEVLNKFWKNSNSEENIVPVLLIYTDLINSGYGRNIEIANQIFDNELQNIK</sequence>
<dbReference type="Proteomes" id="UP000653730">
    <property type="component" value="Unassembled WGS sequence"/>
</dbReference>
<keyword evidence="2" id="KW-1185">Reference proteome</keyword>
<dbReference type="InterPro" id="IPR019238">
    <property type="entry name" value="AbiEi_2"/>
</dbReference>
<dbReference type="EMBL" id="JACVDC010000010">
    <property type="protein sequence ID" value="MBC9795420.1"/>
    <property type="molecule type" value="Genomic_DNA"/>
</dbReference>
<comment type="caution">
    <text evidence="1">The sequence shown here is derived from an EMBL/GenBank/DDBJ whole genome shotgun (WGS) entry which is preliminary data.</text>
</comment>
<protein>
    <submittedName>
        <fullName evidence="1">Uncharacterized protein</fullName>
    </submittedName>
</protein>
<accession>A0A926JQ58</accession>
<evidence type="ECO:0000313" key="1">
    <source>
        <dbReference type="EMBL" id="MBC9795420.1"/>
    </source>
</evidence>
<evidence type="ECO:0000313" key="2">
    <source>
        <dbReference type="Proteomes" id="UP000653730"/>
    </source>
</evidence>
<dbReference type="Pfam" id="PF09952">
    <property type="entry name" value="AbiEi_2"/>
    <property type="match status" value="1"/>
</dbReference>
<proteinExistence type="predicted"/>
<name>A0A926JQ58_9FLAO</name>
<gene>
    <name evidence="1" type="ORF">IBL28_05560</name>
</gene>
<dbReference type="AlphaFoldDB" id="A0A926JQ58"/>
<organism evidence="1 2">
    <name type="scientific">Sinomicrobium weinanense</name>
    <dbReference type="NCBI Taxonomy" id="2842200"/>
    <lineage>
        <taxon>Bacteria</taxon>
        <taxon>Pseudomonadati</taxon>
        <taxon>Bacteroidota</taxon>
        <taxon>Flavobacteriia</taxon>
        <taxon>Flavobacteriales</taxon>
        <taxon>Flavobacteriaceae</taxon>
        <taxon>Sinomicrobium</taxon>
    </lineage>
</organism>
<reference evidence="1 2" key="1">
    <citation type="submission" date="2020-09" db="EMBL/GenBank/DDBJ databases">
        <title>Sinomicrobium weinanense sp. nov., a halophilic bacteria isolated from saline-alkali soil.</title>
        <authorList>
            <person name="Wu P."/>
            <person name="Ren H."/>
            <person name="Mei Y."/>
            <person name="Liang Y."/>
            <person name="Chen Z."/>
        </authorList>
    </citation>
    <scope>NUCLEOTIDE SEQUENCE [LARGE SCALE GENOMIC DNA]</scope>
    <source>
        <strain evidence="1 2">FJxs</strain>
    </source>
</reference>